<gene>
    <name evidence="2" type="ORF">FJTKL_01301</name>
</gene>
<organism evidence="2 3">
    <name type="scientific">Diaporthe vaccinii</name>
    <dbReference type="NCBI Taxonomy" id="105482"/>
    <lineage>
        <taxon>Eukaryota</taxon>
        <taxon>Fungi</taxon>
        <taxon>Dikarya</taxon>
        <taxon>Ascomycota</taxon>
        <taxon>Pezizomycotina</taxon>
        <taxon>Sordariomycetes</taxon>
        <taxon>Sordariomycetidae</taxon>
        <taxon>Diaporthales</taxon>
        <taxon>Diaporthaceae</taxon>
        <taxon>Diaporthe</taxon>
        <taxon>Diaporthe eres species complex</taxon>
    </lineage>
</organism>
<evidence type="ECO:0000256" key="1">
    <source>
        <dbReference type="SAM" id="MobiDB-lite"/>
    </source>
</evidence>
<dbReference type="Proteomes" id="UP001600888">
    <property type="component" value="Unassembled WGS sequence"/>
</dbReference>
<reference evidence="2 3" key="1">
    <citation type="submission" date="2024-03" db="EMBL/GenBank/DDBJ databases">
        <title>A high-quality draft genome sequence of Diaporthe vaccinii, a causative agent of upright dieback and viscid rot disease in cranberry plants.</title>
        <authorList>
            <person name="Sarrasin M."/>
            <person name="Lang B.F."/>
            <person name="Burger G."/>
        </authorList>
    </citation>
    <scope>NUCLEOTIDE SEQUENCE [LARGE SCALE GENOMIC DNA]</scope>
    <source>
        <strain evidence="2 3">IS7</strain>
    </source>
</reference>
<accession>A0ABR4E113</accession>
<sequence>MRRNGIERAMLSSNNSLNREEEHNANRSLSYSRAQCTQLPFNTPLHLDCHQTGKIHCTAGYNLFWQTLVHHCNPTTRNYNLDLDLGVDEFVAVRIALG</sequence>
<protein>
    <submittedName>
        <fullName evidence="2">Uncharacterized protein</fullName>
    </submittedName>
</protein>
<name>A0ABR4E113_9PEZI</name>
<keyword evidence="3" id="KW-1185">Reference proteome</keyword>
<evidence type="ECO:0000313" key="2">
    <source>
        <dbReference type="EMBL" id="KAL2276127.1"/>
    </source>
</evidence>
<proteinExistence type="predicted"/>
<comment type="caution">
    <text evidence="2">The sequence shown here is derived from an EMBL/GenBank/DDBJ whole genome shotgun (WGS) entry which is preliminary data.</text>
</comment>
<dbReference type="EMBL" id="JBAWTH010000121">
    <property type="protein sequence ID" value="KAL2276127.1"/>
    <property type="molecule type" value="Genomic_DNA"/>
</dbReference>
<evidence type="ECO:0000313" key="3">
    <source>
        <dbReference type="Proteomes" id="UP001600888"/>
    </source>
</evidence>
<feature type="region of interest" description="Disordered" evidence="1">
    <location>
        <begin position="1"/>
        <end position="29"/>
    </location>
</feature>